<dbReference type="PIRSF" id="PIRSF019422">
    <property type="entry name" value="MltA"/>
    <property type="match status" value="1"/>
</dbReference>
<dbReference type="RefSeq" id="WP_207869787.1">
    <property type="nucleotide sequence ID" value="NZ_CP062222.1"/>
</dbReference>
<proteinExistence type="predicted"/>
<dbReference type="InterPro" id="IPR036908">
    <property type="entry name" value="RlpA-like_sf"/>
</dbReference>
<gene>
    <name evidence="9" type="ORF">IFJ75_17165</name>
</gene>
<dbReference type="InterPro" id="IPR010611">
    <property type="entry name" value="3D_dom"/>
</dbReference>
<keyword evidence="7" id="KW-0732">Signal</keyword>
<dbReference type="GO" id="GO:0019867">
    <property type="term" value="C:outer membrane"/>
    <property type="evidence" value="ECO:0007669"/>
    <property type="project" value="InterPro"/>
</dbReference>
<evidence type="ECO:0000259" key="8">
    <source>
        <dbReference type="SMART" id="SM00925"/>
    </source>
</evidence>
<protein>
    <recommendedName>
        <fullName evidence="2">peptidoglycan lytic exotransglycosylase</fullName>
        <ecNumber evidence="2">4.2.2.n1</ecNumber>
    </recommendedName>
    <alternativeName>
        <fullName evidence="5">Murein hydrolase A</fullName>
    </alternativeName>
</protein>
<dbReference type="PROSITE" id="PS51257">
    <property type="entry name" value="PROKAR_LIPOPROTEIN"/>
    <property type="match status" value="1"/>
</dbReference>
<organism evidence="9 10">
    <name type="scientific">Brevundimonas goettingensis</name>
    <dbReference type="NCBI Taxonomy" id="2774190"/>
    <lineage>
        <taxon>Bacteria</taxon>
        <taxon>Pseudomonadati</taxon>
        <taxon>Pseudomonadota</taxon>
        <taxon>Alphaproteobacteria</taxon>
        <taxon>Caulobacterales</taxon>
        <taxon>Caulobacteraceae</taxon>
        <taxon>Brevundimonas</taxon>
    </lineage>
</organism>
<sequence>MRSVSVKGWRSAATGLGLAAAALLAACASTQPVVPNRPPVVSPSVPTAPAPVPPSSGPVGADSPAHLAGWDTEDFVAAFDAYLKTCGVARDPAGARQCARAMDLQRTSRPVTPALTRAFFETGFRVVQARTADGRDGLLTSYFAPEYSASHRQTSEFDMPVLARPLDLERGSGGVVQRRPDGSTGPYADRAAIEAAAAAGSPSAPVLAWMRAEDLFFLQIQGSGYLTFEDGTTGRAAYAADNGRPFVGIARPMEQQGLLPRNGTSGEAIRAWLAAHRGREARAITALNPRYIFFDLQPDDGGNPAGAAGVPLPARRSIAVDPASWTYGDLVWIDADAGNLNGAHASYRGLVMALDTGSAIRGPVRADFYMGRGQAAGVEAGTVRHPLRMWRLVPRP</sequence>
<dbReference type="GO" id="GO:0009253">
    <property type="term" value="P:peptidoglycan catabolic process"/>
    <property type="evidence" value="ECO:0007669"/>
    <property type="project" value="TreeGrafter"/>
</dbReference>
<dbReference type="EC" id="4.2.2.n1" evidence="2"/>
<reference evidence="9" key="1">
    <citation type="submission" date="2020-09" db="EMBL/GenBank/DDBJ databases">
        <title>Brevundimonas sp. LVF2 isolated from a puddle in Goettingen, Germany.</title>
        <authorList>
            <person name="Friedrich I."/>
            <person name="Klassen A."/>
            <person name="Hannes N."/>
            <person name="Schneider D."/>
            <person name="Hertel R."/>
            <person name="Daniel R."/>
        </authorList>
    </citation>
    <scope>NUCLEOTIDE SEQUENCE</scope>
    <source>
        <strain evidence="9">LVF2</strain>
    </source>
</reference>
<dbReference type="PANTHER" id="PTHR30124:SF0">
    <property type="entry name" value="MEMBRANE-BOUND LYTIC MUREIN TRANSGLYCOSYLASE A"/>
    <property type="match status" value="1"/>
</dbReference>
<dbReference type="Gene3D" id="2.40.40.10">
    <property type="entry name" value="RlpA-like domain"/>
    <property type="match status" value="1"/>
</dbReference>
<evidence type="ECO:0000256" key="4">
    <source>
        <dbReference type="ARBA" id="ARBA00023316"/>
    </source>
</evidence>
<name>A0A975C116_9CAUL</name>
<dbReference type="KEGG" id="bgoe:IFJ75_17165"/>
<dbReference type="Pfam" id="PF06725">
    <property type="entry name" value="3D"/>
    <property type="match status" value="1"/>
</dbReference>
<comment type="catalytic activity">
    <reaction evidence="1">
        <text>Exolytic cleavage of the (1-&gt;4)-beta-glycosidic linkage between N-acetylmuramic acid (MurNAc) and N-acetylglucosamine (GlcNAc) residues in peptidoglycan, from either the reducing or the non-reducing ends of the peptidoglycan chains, with concomitant formation of a 1,6-anhydrobond in the MurNAc residue.</text>
        <dbReference type="EC" id="4.2.2.n1"/>
    </reaction>
</comment>
<feature type="domain" description="Lytic transglycosylase MltA" evidence="8">
    <location>
        <begin position="146"/>
        <end position="295"/>
    </location>
</feature>
<feature type="signal peptide" evidence="7">
    <location>
        <begin position="1"/>
        <end position="25"/>
    </location>
</feature>
<dbReference type="Pfam" id="PF03562">
    <property type="entry name" value="MltA"/>
    <property type="match status" value="1"/>
</dbReference>
<evidence type="ECO:0000256" key="7">
    <source>
        <dbReference type="SAM" id="SignalP"/>
    </source>
</evidence>
<dbReference type="SUPFAM" id="SSF50685">
    <property type="entry name" value="Barwin-like endoglucanases"/>
    <property type="match status" value="1"/>
</dbReference>
<evidence type="ECO:0000313" key="10">
    <source>
        <dbReference type="Proteomes" id="UP000663918"/>
    </source>
</evidence>
<dbReference type="InterPro" id="IPR005300">
    <property type="entry name" value="MltA_B"/>
</dbReference>
<dbReference type="EMBL" id="CP062222">
    <property type="protein sequence ID" value="QTC90932.1"/>
    <property type="molecule type" value="Genomic_DNA"/>
</dbReference>
<dbReference type="GO" id="GO:0004553">
    <property type="term" value="F:hydrolase activity, hydrolyzing O-glycosyl compounds"/>
    <property type="evidence" value="ECO:0007669"/>
    <property type="project" value="InterPro"/>
</dbReference>
<keyword evidence="3" id="KW-0456">Lyase</keyword>
<dbReference type="GO" id="GO:0071555">
    <property type="term" value="P:cell wall organization"/>
    <property type="evidence" value="ECO:0007669"/>
    <property type="project" value="UniProtKB-KW"/>
</dbReference>
<feature type="region of interest" description="Disordered" evidence="6">
    <location>
        <begin position="38"/>
        <end position="60"/>
    </location>
</feature>
<dbReference type="Proteomes" id="UP000663918">
    <property type="component" value="Chromosome"/>
</dbReference>
<dbReference type="SMART" id="SM00925">
    <property type="entry name" value="MltA"/>
    <property type="match status" value="1"/>
</dbReference>
<evidence type="ECO:0000256" key="6">
    <source>
        <dbReference type="SAM" id="MobiDB-lite"/>
    </source>
</evidence>
<evidence type="ECO:0000256" key="1">
    <source>
        <dbReference type="ARBA" id="ARBA00001420"/>
    </source>
</evidence>
<dbReference type="AlphaFoldDB" id="A0A975C116"/>
<dbReference type="InterPro" id="IPR026044">
    <property type="entry name" value="MltA"/>
</dbReference>
<evidence type="ECO:0000256" key="5">
    <source>
        <dbReference type="ARBA" id="ARBA00030918"/>
    </source>
</evidence>
<dbReference type="GO" id="GO:0008933">
    <property type="term" value="F:peptidoglycan lytic transglycosylase activity"/>
    <property type="evidence" value="ECO:0007669"/>
    <property type="project" value="TreeGrafter"/>
</dbReference>
<evidence type="ECO:0000256" key="2">
    <source>
        <dbReference type="ARBA" id="ARBA00012587"/>
    </source>
</evidence>
<dbReference type="Gene3D" id="2.40.240.50">
    <property type="entry name" value="Barwin-like endoglucanases"/>
    <property type="match status" value="1"/>
</dbReference>
<dbReference type="GO" id="GO:0009254">
    <property type="term" value="P:peptidoglycan turnover"/>
    <property type="evidence" value="ECO:0007669"/>
    <property type="project" value="InterPro"/>
</dbReference>
<feature type="compositionally biased region" description="Pro residues" evidence="6">
    <location>
        <begin position="38"/>
        <end position="56"/>
    </location>
</feature>
<feature type="chain" id="PRO_5037915055" description="peptidoglycan lytic exotransglycosylase" evidence="7">
    <location>
        <begin position="26"/>
        <end position="396"/>
    </location>
</feature>
<evidence type="ECO:0000256" key="3">
    <source>
        <dbReference type="ARBA" id="ARBA00023239"/>
    </source>
</evidence>
<dbReference type="PANTHER" id="PTHR30124">
    <property type="entry name" value="MEMBRANE-BOUND LYTIC MUREIN TRANSGLYCOSYLASE A"/>
    <property type="match status" value="1"/>
</dbReference>
<keyword evidence="4" id="KW-0961">Cell wall biogenesis/degradation</keyword>
<evidence type="ECO:0000313" key="9">
    <source>
        <dbReference type="EMBL" id="QTC90932.1"/>
    </source>
</evidence>
<accession>A0A975C116</accession>
<keyword evidence="10" id="KW-1185">Reference proteome</keyword>
<dbReference type="CDD" id="cd14485">
    <property type="entry name" value="mltA_like_LT_A"/>
    <property type="match status" value="1"/>
</dbReference>